<dbReference type="PANTHER" id="PTHR44757:SF2">
    <property type="entry name" value="BIOFILM ARCHITECTURE MAINTENANCE PROTEIN MBAA"/>
    <property type="match status" value="1"/>
</dbReference>
<keyword evidence="1" id="KW-1133">Transmembrane helix</keyword>
<dbReference type="InterPro" id="IPR035919">
    <property type="entry name" value="EAL_sf"/>
</dbReference>
<feature type="domain" description="PAC" evidence="2">
    <location>
        <begin position="298"/>
        <end position="349"/>
    </location>
</feature>
<evidence type="ECO:0000259" key="3">
    <source>
        <dbReference type="PROSITE" id="PS50883"/>
    </source>
</evidence>
<keyword evidence="6" id="KW-1185">Reference proteome</keyword>
<feature type="domain" description="EAL" evidence="3">
    <location>
        <begin position="523"/>
        <end position="771"/>
    </location>
</feature>
<dbReference type="NCBIfam" id="TIGR00254">
    <property type="entry name" value="GGDEF"/>
    <property type="match status" value="1"/>
</dbReference>
<dbReference type="SUPFAM" id="SSF55785">
    <property type="entry name" value="PYP-like sensor domain (PAS domain)"/>
    <property type="match status" value="1"/>
</dbReference>
<dbReference type="SMART" id="SM00267">
    <property type="entry name" value="GGDEF"/>
    <property type="match status" value="1"/>
</dbReference>
<evidence type="ECO:0000313" key="6">
    <source>
        <dbReference type="Proteomes" id="UP001606210"/>
    </source>
</evidence>
<comment type="caution">
    <text evidence="5">The sequence shown here is derived from an EMBL/GenBank/DDBJ whole genome shotgun (WGS) entry which is preliminary data.</text>
</comment>
<protein>
    <submittedName>
        <fullName evidence="5">Bifunctional diguanylate cyclase/phosphodiesterase</fullName>
    </submittedName>
</protein>
<keyword evidence="1" id="KW-0472">Membrane</keyword>
<dbReference type="CDD" id="cd01949">
    <property type="entry name" value="GGDEF"/>
    <property type="match status" value="1"/>
</dbReference>
<feature type="transmembrane region" description="Helical" evidence="1">
    <location>
        <begin position="180"/>
        <end position="199"/>
    </location>
</feature>
<evidence type="ECO:0000259" key="4">
    <source>
        <dbReference type="PROSITE" id="PS50887"/>
    </source>
</evidence>
<dbReference type="RefSeq" id="WP_394478461.1">
    <property type="nucleotide sequence ID" value="NZ_JBIGHV010000003.1"/>
</dbReference>
<evidence type="ECO:0000256" key="1">
    <source>
        <dbReference type="SAM" id="Phobius"/>
    </source>
</evidence>
<dbReference type="Gene3D" id="3.20.20.450">
    <property type="entry name" value="EAL domain"/>
    <property type="match status" value="1"/>
</dbReference>
<dbReference type="PROSITE" id="PS50887">
    <property type="entry name" value="GGDEF"/>
    <property type="match status" value="1"/>
</dbReference>
<dbReference type="Proteomes" id="UP001606210">
    <property type="component" value="Unassembled WGS sequence"/>
</dbReference>
<reference evidence="5 6" key="1">
    <citation type="submission" date="2024-08" db="EMBL/GenBank/DDBJ databases">
        <authorList>
            <person name="Lu H."/>
        </authorList>
    </citation>
    <scope>NUCLEOTIDE SEQUENCE [LARGE SCALE GENOMIC DNA]</scope>
    <source>
        <strain evidence="5 6">LYH14W</strain>
    </source>
</reference>
<dbReference type="PROSITE" id="PS50113">
    <property type="entry name" value="PAC"/>
    <property type="match status" value="1"/>
</dbReference>
<dbReference type="PROSITE" id="PS50883">
    <property type="entry name" value="EAL"/>
    <property type="match status" value="1"/>
</dbReference>
<dbReference type="InterPro" id="IPR052155">
    <property type="entry name" value="Biofilm_reg_signaling"/>
</dbReference>
<feature type="transmembrane region" description="Helical" evidence="1">
    <location>
        <begin position="33"/>
        <end position="57"/>
    </location>
</feature>
<dbReference type="InterPro" id="IPR013656">
    <property type="entry name" value="PAS_4"/>
</dbReference>
<dbReference type="Gene3D" id="3.30.450.20">
    <property type="entry name" value="PAS domain"/>
    <property type="match status" value="1"/>
</dbReference>
<organism evidence="5 6">
    <name type="scientific">Pelomonas parva</name>
    <dbReference type="NCBI Taxonomy" id="3299032"/>
    <lineage>
        <taxon>Bacteria</taxon>
        <taxon>Pseudomonadati</taxon>
        <taxon>Pseudomonadota</taxon>
        <taxon>Betaproteobacteria</taxon>
        <taxon>Burkholderiales</taxon>
        <taxon>Sphaerotilaceae</taxon>
        <taxon>Roseateles</taxon>
    </lineage>
</organism>
<dbReference type="Pfam" id="PF00990">
    <property type="entry name" value="GGDEF"/>
    <property type="match status" value="1"/>
</dbReference>
<dbReference type="Gene3D" id="3.30.70.270">
    <property type="match status" value="1"/>
</dbReference>
<dbReference type="InterPro" id="IPR043128">
    <property type="entry name" value="Rev_trsase/Diguanyl_cyclase"/>
</dbReference>
<dbReference type="InterPro" id="IPR000700">
    <property type="entry name" value="PAS-assoc_C"/>
</dbReference>
<keyword evidence="1" id="KW-0812">Transmembrane</keyword>
<dbReference type="InterPro" id="IPR000014">
    <property type="entry name" value="PAS"/>
</dbReference>
<dbReference type="CDD" id="cd00130">
    <property type="entry name" value="PAS"/>
    <property type="match status" value="1"/>
</dbReference>
<name>A0ABW7F3M8_9BURK</name>
<gene>
    <name evidence="5" type="ORF">ACG00Y_10295</name>
</gene>
<dbReference type="CDD" id="cd01948">
    <property type="entry name" value="EAL"/>
    <property type="match status" value="1"/>
</dbReference>
<dbReference type="InterPro" id="IPR000160">
    <property type="entry name" value="GGDEF_dom"/>
</dbReference>
<accession>A0ABW7F3M8</accession>
<proteinExistence type="predicted"/>
<dbReference type="SMART" id="SM00052">
    <property type="entry name" value="EAL"/>
    <property type="match status" value="1"/>
</dbReference>
<dbReference type="PANTHER" id="PTHR44757">
    <property type="entry name" value="DIGUANYLATE CYCLASE DGCP"/>
    <property type="match status" value="1"/>
</dbReference>
<feature type="transmembrane region" description="Helical" evidence="1">
    <location>
        <begin position="63"/>
        <end position="82"/>
    </location>
</feature>
<sequence length="787" mass="85330">MVDWLNRLRQHASLYDVNDEQAGAFRAQQMQAVLGLTPLAMSIQLLCALVVPLALWQQLRHDALLLWSCAITALATVSFRAWWQSRSGPPRRTASTRSLRRVILHAALLGSLWGLLPLLCHDLADADARYFVGLLVTGMVCAGGFALAAVPVAGTLFVALVGSGAAVALAWRGGALAPAFALQLGGYSAIVVYTVWASARMMAARMVAEARASHQNDVISLLLRDFEDHATDLLWELDADYRFVHVSPRLALALNMDEVQLRSAPALQLLEPVVAQDDEAARLWADLKALLQRRESFRDQTLIAQSKAGRKWWSLSARRLTDHQGGFKGWRGVASDITERQKAMQRLNWLAHNDALTGLVNRTQLRSLLEGLLTGDPSSTQPLALIVLDLDGFKHVNDSKGHATGDQLLQVFGQRLLATARRSDAVARLGGDEFAIVVQSAPEPAALAQMLERLLNSLAEPCRVDGQLFALRASLGVALAPADGCDADTLMNHADIAMYAAKHAGGHQYCFFNPALAESGRRRVAMTQALRGALSRGEFRLVYQPQVSSQDWHVSGFEALIRWRNPEYGEVGPADFVPMAEAAGLMPAIGDWVLAQACADAADWPGAPQISINVSATQLDRPDFVARVEELAARLAPGQVELEITESTLINDADAAVAILRSLRACGVRIALDDFGTGYSALGYLRRFPFDTLKIDRSFVKDLTRDGEAQVLVDAILAMARALGMSAVAEGVESQTEADLLRAKGCETLQGYLFSRPLEADQVAPFLAGWRTRAQTPPPATAPANEG</sequence>
<dbReference type="EMBL" id="JBIGHV010000003">
    <property type="protein sequence ID" value="MFG6430305.1"/>
    <property type="molecule type" value="Genomic_DNA"/>
</dbReference>
<dbReference type="SUPFAM" id="SSF141868">
    <property type="entry name" value="EAL domain-like"/>
    <property type="match status" value="1"/>
</dbReference>
<dbReference type="Pfam" id="PF00563">
    <property type="entry name" value="EAL"/>
    <property type="match status" value="1"/>
</dbReference>
<dbReference type="InterPro" id="IPR029787">
    <property type="entry name" value="Nucleotide_cyclase"/>
</dbReference>
<dbReference type="InterPro" id="IPR035965">
    <property type="entry name" value="PAS-like_dom_sf"/>
</dbReference>
<dbReference type="NCBIfam" id="TIGR00229">
    <property type="entry name" value="sensory_box"/>
    <property type="match status" value="1"/>
</dbReference>
<feature type="transmembrane region" description="Helical" evidence="1">
    <location>
        <begin position="102"/>
        <end position="124"/>
    </location>
</feature>
<feature type="domain" description="GGDEF" evidence="4">
    <location>
        <begin position="381"/>
        <end position="514"/>
    </location>
</feature>
<dbReference type="Pfam" id="PF08448">
    <property type="entry name" value="PAS_4"/>
    <property type="match status" value="1"/>
</dbReference>
<dbReference type="SUPFAM" id="SSF55073">
    <property type="entry name" value="Nucleotide cyclase"/>
    <property type="match status" value="1"/>
</dbReference>
<dbReference type="InterPro" id="IPR001633">
    <property type="entry name" value="EAL_dom"/>
</dbReference>
<evidence type="ECO:0000313" key="5">
    <source>
        <dbReference type="EMBL" id="MFG6430305.1"/>
    </source>
</evidence>
<evidence type="ECO:0000259" key="2">
    <source>
        <dbReference type="PROSITE" id="PS50113"/>
    </source>
</evidence>